<protein>
    <submittedName>
        <fullName evidence="2">Acetate--CoA ligase family protein</fullName>
    </submittedName>
</protein>
<evidence type="ECO:0000259" key="1">
    <source>
        <dbReference type="SMART" id="SM00881"/>
    </source>
</evidence>
<dbReference type="PANTHER" id="PTHR42793:SF4">
    <property type="entry name" value="BLL6376 PROTEIN"/>
    <property type="match status" value="1"/>
</dbReference>
<dbReference type="EMBL" id="CP097463">
    <property type="protein sequence ID" value="WAX56321.1"/>
    <property type="molecule type" value="Genomic_DNA"/>
</dbReference>
<evidence type="ECO:0000313" key="3">
    <source>
        <dbReference type="Proteomes" id="UP001164693"/>
    </source>
</evidence>
<sequence length="692" mass="72316">MPADNDTASTPPDLDRLFHPRTVAVIGASDTPGRPATLNWRRVRDWAARAGGQAIPVNPNRASVDGITTYASIVDVPDEVDVAVLLVNDVDDALRAVAKKGPAFVIVFAAGFAEVGEDGAQRQRELLRLLDGSGVRMLGPNTNMNAFEEFLDLPGKAIALITQSGHQGRPVFQGQELGIRFSHWAPTGNEADLAAADFIRYFADQPGTGAIAAYLEGVHDGAAFRRAAAHAARQGVPIVIVKVGRTAVGRSWAQSHTGHLAGADDVTSAVLRQYGIARVDGLDELLDTAALFARARRPSAPGVCVYSISGGTSAHLADLLTAAGIGLPELAAETQTALREWIPGYLRINNPVDSGGHPVGDWRGRKILDTILADPNVGILVVPITGAFPPMSDKFVADLVAVSETTDKPICVVWGSPSGTEDAYRVALLGSQLPVFRTFGNCVGAIRAYLDYHAFADRIDDLLDPPAGPVRMPAPGAVLNEVASKALLAGYGVPLTRDVLCADADDAVAAAAGFSGPVVLKAVSAAITHKSDLGLVRLGVAGEAAVRETVADFERIVAGQPGAGYEGTLVCEQISGGVETVVGIATDAVFGPVVMFGLGGVAVEVYRDATFRVPPFSRAEAHRMIAEVRGFPLLTGHRGAPPADLEALVDAVMAVQRLAQDGAVTELDINPLVALPDRVVALDALARGVRDA</sequence>
<dbReference type="Gene3D" id="3.40.50.261">
    <property type="entry name" value="Succinyl-CoA synthetase domains"/>
    <property type="match status" value="2"/>
</dbReference>
<accession>A0ABY7JUV3</accession>
<dbReference type="GO" id="GO:0016874">
    <property type="term" value="F:ligase activity"/>
    <property type="evidence" value="ECO:0007669"/>
    <property type="project" value="UniProtKB-KW"/>
</dbReference>
<dbReference type="InterPro" id="IPR003781">
    <property type="entry name" value="CoA-bd"/>
</dbReference>
<dbReference type="SUPFAM" id="SSF56059">
    <property type="entry name" value="Glutathione synthetase ATP-binding domain-like"/>
    <property type="match status" value="1"/>
</dbReference>
<dbReference type="Gene3D" id="3.30.1490.20">
    <property type="entry name" value="ATP-grasp fold, A domain"/>
    <property type="match status" value="1"/>
</dbReference>
<dbReference type="InterPro" id="IPR036291">
    <property type="entry name" value="NAD(P)-bd_dom_sf"/>
</dbReference>
<proteinExistence type="predicted"/>
<dbReference type="Gene3D" id="3.30.470.20">
    <property type="entry name" value="ATP-grasp fold, B domain"/>
    <property type="match status" value="1"/>
</dbReference>
<dbReference type="SUPFAM" id="SSF52210">
    <property type="entry name" value="Succinyl-CoA synthetase domains"/>
    <property type="match status" value="2"/>
</dbReference>
<dbReference type="RefSeq" id="WP_269442853.1">
    <property type="nucleotide sequence ID" value="NZ_CP097463.1"/>
</dbReference>
<evidence type="ECO:0000313" key="2">
    <source>
        <dbReference type="EMBL" id="WAX56321.1"/>
    </source>
</evidence>
<dbReference type="InterPro" id="IPR032875">
    <property type="entry name" value="Succ_CoA_lig_flav_dom"/>
</dbReference>
<dbReference type="Pfam" id="PF13607">
    <property type="entry name" value="Succ_CoA_lig"/>
    <property type="match status" value="1"/>
</dbReference>
<dbReference type="PANTHER" id="PTHR42793">
    <property type="entry name" value="COA BINDING DOMAIN CONTAINING PROTEIN"/>
    <property type="match status" value="1"/>
</dbReference>
<dbReference type="InterPro" id="IPR016102">
    <property type="entry name" value="Succinyl-CoA_synth-like"/>
</dbReference>
<dbReference type="Pfam" id="PF13380">
    <property type="entry name" value="CoA_binding_2"/>
    <property type="match status" value="1"/>
</dbReference>
<dbReference type="Proteomes" id="UP001164693">
    <property type="component" value="Chromosome"/>
</dbReference>
<dbReference type="InterPro" id="IPR013815">
    <property type="entry name" value="ATP_grasp_subdomain_1"/>
</dbReference>
<organism evidence="2 3">
    <name type="scientific">Jatrophihabitans cynanchi</name>
    <dbReference type="NCBI Taxonomy" id="2944128"/>
    <lineage>
        <taxon>Bacteria</taxon>
        <taxon>Bacillati</taxon>
        <taxon>Actinomycetota</taxon>
        <taxon>Actinomycetes</taxon>
        <taxon>Jatrophihabitantales</taxon>
        <taxon>Jatrophihabitantaceae</taxon>
        <taxon>Jatrophihabitans</taxon>
    </lineage>
</organism>
<keyword evidence="2" id="KW-0436">Ligase</keyword>
<reference evidence="2" key="1">
    <citation type="submission" date="2022-05" db="EMBL/GenBank/DDBJ databases">
        <title>Jatrophihabitans sp. SB3-54 whole genome sequence.</title>
        <authorList>
            <person name="Suh M.K."/>
            <person name="Eom M.K."/>
            <person name="Kim J.S."/>
            <person name="Kim H.S."/>
            <person name="Do H.E."/>
            <person name="Shin Y.K."/>
            <person name="Lee J.-S."/>
        </authorList>
    </citation>
    <scope>NUCLEOTIDE SEQUENCE</scope>
    <source>
        <strain evidence="2">SB3-54</strain>
    </source>
</reference>
<dbReference type="SMART" id="SM00881">
    <property type="entry name" value="CoA_binding"/>
    <property type="match status" value="1"/>
</dbReference>
<dbReference type="Pfam" id="PF13549">
    <property type="entry name" value="ATP-grasp_5"/>
    <property type="match status" value="1"/>
</dbReference>
<dbReference type="SUPFAM" id="SSF51735">
    <property type="entry name" value="NAD(P)-binding Rossmann-fold domains"/>
    <property type="match status" value="1"/>
</dbReference>
<dbReference type="Gene3D" id="3.40.50.720">
    <property type="entry name" value="NAD(P)-binding Rossmann-like Domain"/>
    <property type="match status" value="1"/>
</dbReference>
<name>A0ABY7JUV3_9ACTN</name>
<gene>
    <name evidence="2" type="ORF">M6B22_17530</name>
</gene>
<keyword evidence="3" id="KW-1185">Reference proteome</keyword>
<feature type="domain" description="CoA-binding" evidence="1">
    <location>
        <begin position="17"/>
        <end position="112"/>
    </location>
</feature>